<dbReference type="EMBL" id="CP136920">
    <property type="protein sequence ID" value="WOO40634.1"/>
    <property type="molecule type" value="Genomic_DNA"/>
</dbReference>
<evidence type="ECO:0000256" key="2">
    <source>
        <dbReference type="SAM" id="SignalP"/>
    </source>
</evidence>
<protein>
    <submittedName>
        <fullName evidence="6">Alpha-N-acetylglucosaminidase</fullName>
    </submittedName>
</protein>
<keyword evidence="1" id="KW-0378">Hydrolase</keyword>
<feature type="domain" description="Alpha-N-acetylglucosaminidase C-terminal" evidence="5">
    <location>
        <begin position="462"/>
        <end position="701"/>
    </location>
</feature>
<dbReference type="KEGG" id="puo:RZN69_18585"/>
<dbReference type="InterPro" id="IPR007781">
    <property type="entry name" value="NAGLU"/>
</dbReference>
<dbReference type="InterPro" id="IPR024733">
    <property type="entry name" value="NAGLU_tim-barrel"/>
</dbReference>
<accession>A0AAQ3L6U7</accession>
<feature type="domain" description="Alpha-N-acetylglucosaminidase tim-barrel" evidence="3">
    <location>
        <begin position="116"/>
        <end position="452"/>
    </location>
</feature>
<dbReference type="Gene3D" id="3.30.379.10">
    <property type="entry name" value="Chitobiase/beta-hexosaminidase domain 2-like"/>
    <property type="match status" value="1"/>
</dbReference>
<feature type="domain" description="Alpha-N-acetylglucosaminidase N-terminal" evidence="4">
    <location>
        <begin position="24"/>
        <end position="101"/>
    </location>
</feature>
<dbReference type="InterPro" id="IPR029018">
    <property type="entry name" value="Hex-like_dom2"/>
</dbReference>
<evidence type="ECO:0000259" key="3">
    <source>
        <dbReference type="Pfam" id="PF05089"/>
    </source>
</evidence>
<reference evidence="6 7" key="1">
    <citation type="submission" date="2023-10" db="EMBL/GenBank/DDBJ databases">
        <title>Rubellicoccus peritrichatus gen. nov., sp. nov., isolated from an algae of coral reef tank.</title>
        <authorList>
            <person name="Luo J."/>
        </authorList>
    </citation>
    <scope>NUCLEOTIDE SEQUENCE [LARGE SCALE GENOMIC DNA]</scope>
    <source>
        <strain evidence="6 7">CR14</strain>
    </source>
</reference>
<dbReference type="RefSeq" id="WP_317832759.1">
    <property type="nucleotide sequence ID" value="NZ_CP136920.1"/>
</dbReference>
<dbReference type="Pfam" id="PF12971">
    <property type="entry name" value="NAGLU_N"/>
    <property type="match status" value="1"/>
</dbReference>
<dbReference type="Pfam" id="PF05089">
    <property type="entry name" value="NAGLU"/>
    <property type="match status" value="1"/>
</dbReference>
<organism evidence="6 7">
    <name type="scientific">Rubellicoccus peritrichatus</name>
    <dbReference type="NCBI Taxonomy" id="3080537"/>
    <lineage>
        <taxon>Bacteria</taxon>
        <taxon>Pseudomonadati</taxon>
        <taxon>Verrucomicrobiota</taxon>
        <taxon>Opitutia</taxon>
        <taxon>Puniceicoccales</taxon>
        <taxon>Cerasicoccaceae</taxon>
        <taxon>Rubellicoccus</taxon>
    </lineage>
</organism>
<dbReference type="GO" id="GO:0005975">
    <property type="term" value="P:carbohydrate metabolic process"/>
    <property type="evidence" value="ECO:0007669"/>
    <property type="project" value="UniProtKB-ARBA"/>
</dbReference>
<evidence type="ECO:0000313" key="6">
    <source>
        <dbReference type="EMBL" id="WOO40634.1"/>
    </source>
</evidence>
<proteinExistence type="predicted"/>
<dbReference type="Pfam" id="PF12972">
    <property type="entry name" value="NAGLU_C"/>
    <property type="match status" value="1"/>
</dbReference>
<evidence type="ECO:0000313" key="7">
    <source>
        <dbReference type="Proteomes" id="UP001304300"/>
    </source>
</evidence>
<feature type="chain" id="PRO_5042828828" evidence="2">
    <location>
        <begin position="22"/>
        <end position="721"/>
    </location>
</feature>
<dbReference type="InterPro" id="IPR024240">
    <property type="entry name" value="NAGLU_N"/>
</dbReference>
<keyword evidence="7" id="KW-1185">Reference proteome</keyword>
<dbReference type="Gene3D" id="1.20.120.670">
    <property type="entry name" value="N-acetyl-b-d-glucoasminidase"/>
    <property type="match status" value="1"/>
</dbReference>
<dbReference type="AlphaFoldDB" id="A0AAQ3L6U7"/>
<keyword evidence="2" id="KW-0732">Signal</keyword>
<name>A0AAQ3L6U7_9BACT</name>
<feature type="signal peptide" evidence="2">
    <location>
        <begin position="1"/>
        <end position="21"/>
    </location>
</feature>
<dbReference type="Gene3D" id="3.20.20.80">
    <property type="entry name" value="Glycosidases"/>
    <property type="match status" value="1"/>
</dbReference>
<sequence>MKRIALYILAIISILSQSAVANTAHESLYRVFADSANRFDLILSDSDETGDWYQVSIRNNRIQVTGNSPVALCKGAYSFIEGNGYGLMTWEGTRVDIPSQLEDKVYDRIDSSVPLRMYLNPCTYGYTMAWWNWERWEKELDWMAMHGINMPLVLLGQEAIWQQVWEELGIGHSELTDYHCGPAFLPWFRMGNIYNHHGPLPQTWIDKDKALQLKIMKRIKELEMSPIVPAFSGHVPPAFVKKYPESKTYRLAHWGGLEPEKASYLLDPKDPLFAVIGKKFLECYEETYGQANMFLADSFNEMLPPVSKENKNAELAEYGEAIYQGIKGHDPDATWVLQGWTFGHQHYFWTPESTRAFLSKIPKDKVLMLNYGEDRYPLWKKLESFYGYKWTYGYVHNYGGQQSLFGDFNFYRNQYKKLMADPNKGNLVGYGCLPEAIENNSIVYEYIFDIPWGATSEPVQDWVYHYLDGRYGKVTPKVEEAWEIAVGNTYTVKEWKTSHLGYGTYIHNNRPNLDINIGMFHGNPQALSQILKLLLEDYDQYESSDLYYYDILDFAQHYTAYLADLHLLKAAMSYKNNDYANGDLEFAKTKQYLEYLESLQVATGGSFTQWCEDAVSLAETNDQRSLYLKNAKAQITLWGGNRLKDYASKSWSGLLLDFYYPRWELFFNDLKNKGDDFDEIISREAINKWEEKWIENPSIPSSPALMEKNEYLELVKHILKE</sequence>
<dbReference type="PANTHER" id="PTHR12872">
    <property type="entry name" value="ALPHA-N-ACETYLGLUCOSAMINIDASE"/>
    <property type="match status" value="1"/>
</dbReference>
<dbReference type="InterPro" id="IPR024732">
    <property type="entry name" value="NAGLU_C"/>
</dbReference>
<gene>
    <name evidence="6" type="ORF">RZN69_18585</name>
</gene>
<dbReference type="Proteomes" id="UP001304300">
    <property type="component" value="Chromosome"/>
</dbReference>
<evidence type="ECO:0000259" key="5">
    <source>
        <dbReference type="Pfam" id="PF12972"/>
    </source>
</evidence>
<dbReference type="PANTHER" id="PTHR12872:SF1">
    <property type="entry name" value="ALPHA-N-ACETYLGLUCOSAMINIDASE"/>
    <property type="match status" value="1"/>
</dbReference>
<dbReference type="GO" id="GO:0016787">
    <property type="term" value="F:hydrolase activity"/>
    <property type="evidence" value="ECO:0007669"/>
    <property type="project" value="UniProtKB-KW"/>
</dbReference>
<evidence type="ECO:0000259" key="4">
    <source>
        <dbReference type="Pfam" id="PF12971"/>
    </source>
</evidence>
<evidence type="ECO:0000256" key="1">
    <source>
        <dbReference type="ARBA" id="ARBA00022801"/>
    </source>
</evidence>